<comment type="caution">
    <text evidence="2">The sequence shown here is derived from an EMBL/GenBank/DDBJ whole genome shotgun (WGS) entry which is preliminary data.</text>
</comment>
<sequence>MGNHPDHVVAGLVVGLGYWLVYLSRFDPLLGLVFLASVFLGVANGDGPGQTFNVSPDMDKYLKKNLNVLGPRSWIFHSPIVPIVLLSVKNQFLAETNLSLPIVDAAIWGFVLGYLLHVIQDGEHPEDWEGGAWVGYLSAGLSLAVLVYLFFVNPFWIKGLG</sequence>
<proteinExistence type="predicted"/>
<evidence type="ECO:0000313" key="4">
    <source>
        <dbReference type="Proteomes" id="UP000564964"/>
    </source>
</evidence>
<feature type="transmembrane region" description="Helical" evidence="1">
    <location>
        <begin position="100"/>
        <end position="119"/>
    </location>
</feature>
<reference evidence="3" key="3">
    <citation type="submission" date="2021-05" db="EMBL/GenBank/DDBJ databases">
        <title>Protein family content uncovers lineage relationships and bacterial pathway maintenance mechanisms in DPANN archaea.</title>
        <authorList>
            <person name="Castelle C.J."/>
            <person name="Meheust R."/>
            <person name="Jaffe A.L."/>
            <person name="Seitz K."/>
            <person name="Gong X."/>
            <person name="Baker B.J."/>
            <person name="Banfield J.F."/>
        </authorList>
    </citation>
    <scope>NUCLEOTIDE SEQUENCE</scope>
    <source>
        <strain evidence="3">RIFCSPLOWO2_01_FULL_58_19</strain>
    </source>
</reference>
<dbReference type="Proteomes" id="UP000678237">
    <property type="component" value="Unassembled WGS sequence"/>
</dbReference>
<dbReference type="EMBL" id="DUGH01000156">
    <property type="protein sequence ID" value="HIH17034.1"/>
    <property type="molecule type" value="Genomic_DNA"/>
</dbReference>
<dbReference type="Proteomes" id="UP000564964">
    <property type="component" value="Unassembled WGS sequence"/>
</dbReference>
<protein>
    <submittedName>
        <fullName evidence="2">Uncharacterized protein</fullName>
    </submittedName>
</protein>
<accession>A0A7J4JI76</accession>
<reference evidence="4" key="1">
    <citation type="journal article" date="2020" name="bioRxiv">
        <title>A rank-normalized archaeal taxonomy based on genome phylogeny resolves widespread incomplete and uneven classifications.</title>
        <authorList>
            <person name="Rinke C."/>
            <person name="Chuvochina M."/>
            <person name="Mussig A.J."/>
            <person name="Chaumeil P.-A."/>
            <person name="Waite D.W."/>
            <person name="Whitman W.B."/>
            <person name="Parks D.H."/>
            <person name="Hugenholtz P."/>
        </authorList>
    </citation>
    <scope>NUCLEOTIDE SEQUENCE [LARGE SCALE GENOMIC DNA]</scope>
</reference>
<reference evidence="3" key="2">
    <citation type="submission" date="2021-03" db="EMBL/GenBank/DDBJ databases">
        <authorList>
            <person name="Jaffe A."/>
        </authorList>
    </citation>
    <scope>NUCLEOTIDE SEQUENCE</scope>
    <source>
        <strain evidence="3">RIFCSPLOWO2_01_FULL_58_19</strain>
    </source>
</reference>
<name>A0A7J4JI76_9ARCH</name>
<keyword evidence="1" id="KW-0472">Membrane</keyword>
<evidence type="ECO:0000313" key="2">
    <source>
        <dbReference type="EMBL" id="HIH17034.1"/>
    </source>
</evidence>
<gene>
    <name evidence="2" type="ORF">HA252_06535</name>
    <name evidence="3" type="ORF">J4203_04105</name>
</gene>
<organism evidence="2 4">
    <name type="scientific">Candidatus Iainarchaeum sp</name>
    <dbReference type="NCBI Taxonomy" id="3101447"/>
    <lineage>
        <taxon>Archaea</taxon>
        <taxon>Candidatus Iainarchaeota</taxon>
        <taxon>Candidatus Iainarchaeia</taxon>
        <taxon>Candidatus Iainarchaeales</taxon>
        <taxon>Candidatus Iainarchaeaceae</taxon>
        <taxon>Candidatus Iainarchaeum</taxon>
    </lineage>
</organism>
<feature type="transmembrane region" description="Helical" evidence="1">
    <location>
        <begin position="131"/>
        <end position="151"/>
    </location>
</feature>
<evidence type="ECO:0000313" key="3">
    <source>
        <dbReference type="EMBL" id="MBS3063030.1"/>
    </source>
</evidence>
<evidence type="ECO:0000256" key="1">
    <source>
        <dbReference type="SAM" id="Phobius"/>
    </source>
</evidence>
<dbReference type="EMBL" id="JAGVWE010000004">
    <property type="protein sequence ID" value="MBS3063030.1"/>
    <property type="molecule type" value="Genomic_DNA"/>
</dbReference>
<keyword evidence="1" id="KW-0812">Transmembrane</keyword>
<dbReference type="AlphaFoldDB" id="A0A7J4JI76"/>
<keyword evidence="1" id="KW-1133">Transmembrane helix</keyword>
<feature type="transmembrane region" description="Helical" evidence="1">
    <location>
        <begin position="29"/>
        <end position="49"/>
    </location>
</feature>